<protein>
    <submittedName>
        <fullName evidence="3">Aste57867_14559 protein</fullName>
    </submittedName>
</protein>
<dbReference type="AlphaFoldDB" id="A0A485L0Z0"/>
<dbReference type="EMBL" id="CAADRA010005577">
    <property type="protein sequence ID" value="VFT91379.1"/>
    <property type="molecule type" value="Genomic_DNA"/>
</dbReference>
<gene>
    <name evidence="3" type="primary">Aste57867_14559</name>
    <name evidence="2" type="ORF">As57867_014505</name>
    <name evidence="3" type="ORF">ASTE57867_14559</name>
</gene>
<evidence type="ECO:0000313" key="2">
    <source>
        <dbReference type="EMBL" id="KAF0694571.1"/>
    </source>
</evidence>
<dbReference type="Proteomes" id="UP000332933">
    <property type="component" value="Unassembled WGS sequence"/>
</dbReference>
<evidence type="ECO:0000313" key="4">
    <source>
        <dbReference type="Proteomes" id="UP000332933"/>
    </source>
</evidence>
<proteinExistence type="predicted"/>
<dbReference type="OrthoDB" id="57996at2759"/>
<accession>A0A485L0Z0</accession>
<evidence type="ECO:0000313" key="3">
    <source>
        <dbReference type="EMBL" id="VFT91379.1"/>
    </source>
</evidence>
<feature type="region of interest" description="Disordered" evidence="1">
    <location>
        <begin position="1"/>
        <end position="30"/>
    </location>
</feature>
<evidence type="ECO:0000256" key="1">
    <source>
        <dbReference type="SAM" id="MobiDB-lite"/>
    </source>
</evidence>
<name>A0A485L0Z0_9STRA</name>
<organism evidence="3 4">
    <name type="scientific">Aphanomyces stellatus</name>
    <dbReference type="NCBI Taxonomy" id="120398"/>
    <lineage>
        <taxon>Eukaryota</taxon>
        <taxon>Sar</taxon>
        <taxon>Stramenopiles</taxon>
        <taxon>Oomycota</taxon>
        <taxon>Saprolegniomycetes</taxon>
        <taxon>Saprolegniales</taxon>
        <taxon>Verrucalvaceae</taxon>
        <taxon>Aphanomyces</taxon>
    </lineage>
</organism>
<keyword evidence="4" id="KW-1185">Reference proteome</keyword>
<reference evidence="2" key="2">
    <citation type="submission" date="2019-06" db="EMBL/GenBank/DDBJ databases">
        <title>Genomics analysis of Aphanomyces spp. identifies a new class of oomycete effector associated with host adaptation.</title>
        <authorList>
            <person name="Gaulin E."/>
        </authorList>
    </citation>
    <scope>NUCLEOTIDE SEQUENCE</scope>
    <source>
        <strain evidence="2">CBS 578.67</strain>
    </source>
</reference>
<dbReference type="EMBL" id="VJMH01005556">
    <property type="protein sequence ID" value="KAF0694571.1"/>
    <property type="molecule type" value="Genomic_DNA"/>
</dbReference>
<reference evidence="3 4" key="1">
    <citation type="submission" date="2019-03" db="EMBL/GenBank/DDBJ databases">
        <authorList>
            <person name="Gaulin E."/>
            <person name="Dumas B."/>
        </authorList>
    </citation>
    <scope>NUCLEOTIDE SEQUENCE [LARGE SCALE GENOMIC DNA]</scope>
    <source>
        <strain evidence="3">CBS 568.67</strain>
    </source>
</reference>
<sequence>MRQRLAVGWHMQQRGPRFRSNNAGDGPEKTRDRKFWFPRFKSTLLGSFRSKATFVLCECGLPPSSPDGVATQRSKTTNGHHCACGRDEWHLAKKAEETEYNVRLEVSKYYGGIRYDDALAQHTIDVERACNDPSPLRHRLPCAVMSPAGCLVCGDHDRQPMAQLGHLPATTTTATVTATYGAYDGQQYDAMFGSGGYNDLTPLPLKMDERATHWKDPGLVREYLECFLDGVDIPLIKHEFVKTEPPSSSSSFHDGGFATNVCKFEPDGGAYAL</sequence>